<evidence type="ECO:0000256" key="2">
    <source>
        <dbReference type="ARBA" id="ARBA00006175"/>
    </source>
</evidence>
<dbReference type="WBParaSite" id="SBAD_0000575501-mRNA-1">
    <property type="protein sequence ID" value="SBAD_0000575501-mRNA-1"/>
    <property type="gene ID" value="SBAD_0000575501"/>
</dbReference>
<dbReference type="InterPro" id="IPR023271">
    <property type="entry name" value="Aquaporin-like"/>
</dbReference>
<evidence type="ECO:0000256" key="6">
    <source>
        <dbReference type="ARBA" id="ARBA00023136"/>
    </source>
</evidence>
<comment type="similarity">
    <text evidence="2 8">Belongs to the MIP/aquaporin (TC 1.A.8) family.</text>
</comment>
<dbReference type="OrthoDB" id="3222at2759"/>
<keyword evidence="4 8" id="KW-0812">Transmembrane</keyword>
<dbReference type="Proteomes" id="UP000270296">
    <property type="component" value="Unassembled WGS sequence"/>
</dbReference>
<dbReference type="InterPro" id="IPR000425">
    <property type="entry name" value="MIP"/>
</dbReference>
<feature type="transmembrane region" description="Helical" evidence="9">
    <location>
        <begin position="135"/>
        <end position="153"/>
    </location>
</feature>
<evidence type="ECO:0000256" key="5">
    <source>
        <dbReference type="ARBA" id="ARBA00022989"/>
    </source>
</evidence>
<dbReference type="PRINTS" id="PR00783">
    <property type="entry name" value="MINTRINSICP"/>
</dbReference>
<evidence type="ECO:0000256" key="1">
    <source>
        <dbReference type="ARBA" id="ARBA00004141"/>
    </source>
</evidence>
<protein>
    <submittedName>
        <fullName evidence="12">Aquaporin-9</fullName>
    </submittedName>
</protein>
<proteinExistence type="inferred from homology"/>
<evidence type="ECO:0000313" key="11">
    <source>
        <dbReference type="Proteomes" id="UP000270296"/>
    </source>
</evidence>
<dbReference type="GO" id="GO:0015250">
    <property type="term" value="F:water channel activity"/>
    <property type="evidence" value="ECO:0007669"/>
    <property type="project" value="TreeGrafter"/>
</dbReference>
<reference evidence="10 11" key="2">
    <citation type="submission" date="2018-11" db="EMBL/GenBank/DDBJ databases">
        <authorList>
            <consortium name="Pathogen Informatics"/>
        </authorList>
    </citation>
    <scope>NUCLEOTIDE SEQUENCE [LARGE SCALE GENOMIC DNA]</scope>
</reference>
<comment type="function">
    <text evidence="7">Aquaglyceroporin that may modulate the water content and osmolytes during anhydrobiosis.</text>
</comment>
<dbReference type="InterPro" id="IPR050363">
    <property type="entry name" value="MIP/Aquaporin"/>
</dbReference>
<gene>
    <name evidence="10" type="ORF">SBAD_LOCUS5533</name>
</gene>
<accession>A0A183IPI6</accession>
<dbReference type="PANTHER" id="PTHR43829:SF9">
    <property type="entry name" value="AQUAPORIN-9"/>
    <property type="match status" value="1"/>
</dbReference>
<evidence type="ECO:0000256" key="8">
    <source>
        <dbReference type="RuleBase" id="RU000477"/>
    </source>
</evidence>
<dbReference type="GO" id="GO:0015254">
    <property type="term" value="F:glycerol channel activity"/>
    <property type="evidence" value="ECO:0007669"/>
    <property type="project" value="TreeGrafter"/>
</dbReference>
<dbReference type="Gene3D" id="1.20.1080.10">
    <property type="entry name" value="Glycerol uptake facilitator protein"/>
    <property type="match status" value="1"/>
</dbReference>
<dbReference type="EMBL" id="UZAM01009059">
    <property type="protein sequence ID" value="VDP07522.1"/>
    <property type="molecule type" value="Genomic_DNA"/>
</dbReference>
<evidence type="ECO:0000256" key="7">
    <source>
        <dbReference type="ARBA" id="ARBA00045280"/>
    </source>
</evidence>
<organism evidence="12">
    <name type="scientific">Soboliphyme baturini</name>
    <dbReference type="NCBI Taxonomy" id="241478"/>
    <lineage>
        <taxon>Eukaryota</taxon>
        <taxon>Metazoa</taxon>
        <taxon>Ecdysozoa</taxon>
        <taxon>Nematoda</taxon>
        <taxon>Enoplea</taxon>
        <taxon>Dorylaimia</taxon>
        <taxon>Dioctophymatida</taxon>
        <taxon>Dioctophymatoidea</taxon>
        <taxon>Soboliphymatidae</taxon>
        <taxon>Soboliphyme</taxon>
    </lineage>
</organism>
<dbReference type="PANTHER" id="PTHR43829">
    <property type="entry name" value="AQUAPORIN OR AQUAGLYCEROPORIN RELATED"/>
    <property type="match status" value="1"/>
</dbReference>
<evidence type="ECO:0000313" key="12">
    <source>
        <dbReference type="WBParaSite" id="SBAD_0000575501-mRNA-1"/>
    </source>
</evidence>
<evidence type="ECO:0000256" key="9">
    <source>
        <dbReference type="SAM" id="Phobius"/>
    </source>
</evidence>
<reference evidence="12" key="1">
    <citation type="submission" date="2016-06" db="UniProtKB">
        <authorList>
            <consortium name="WormBaseParasite"/>
        </authorList>
    </citation>
    <scope>IDENTIFICATION</scope>
</reference>
<name>A0A183IPI6_9BILA</name>
<keyword evidence="5 9" id="KW-1133">Transmembrane helix</keyword>
<evidence type="ECO:0000256" key="4">
    <source>
        <dbReference type="ARBA" id="ARBA00022692"/>
    </source>
</evidence>
<evidence type="ECO:0000256" key="3">
    <source>
        <dbReference type="ARBA" id="ARBA00022448"/>
    </source>
</evidence>
<feature type="transmembrane region" description="Helical" evidence="9">
    <location>
        <begin position="48"/>
        <end position="69"/>
    </location>
</feature>
<dbReference type="GO" id="GO:0016323">
    <property type="term" value="C:basolateral plasma membrane"/>
    <property type="evidence" value="ECO:0007669"/>
    <property type="project" value="TreeGrafter"/>
</dbReference>
<keyword evidence="6 9" id="KW-0472">Membrane</keyword>
<dbReference type="AlphaFoldDB" id="A0A183IPI6"/>
<dbReference type="SUPFAM" id="SSF81338">
    <property type="entry name" value="Aquaporin-like"/>
    <property type="match status" value="1"/>
</dbReference>
<feature type="transmembrane region" description="Helical" evidence="9">
    <location>
        <begin position="103"/>
        <end position="123"/>
    </location>
</feature>
<evidence type="ECO:0000313" key="10">
    <source>
        <dbReference type="EMBL" id="VDP07522.1"/>
    </source>
</evidence>
<dbReference type="Pfam" id="PF00230">
    <property type="entry name" value="MIP"/>
    <property type="match status" value="1"/>
</dbReference>
<keyword evidence="11" id="KW-1185">Reference proteome</keyword>
<sequence>MFELIIVLNNCIADYTSVSPNASGGHINPAVTTAFCVLGKTSWLRLPVYWFGQYFGAAVGALVVYSIYIDSLNVHDKGLRVILGPNGTAGIFASYRAEYLSTVGGVVDQIFGTGFLMLCIMAVTDVRNANVPRHLVPLLIGLSVTVIGMAYGANCGYPINPARDFGPRLVTAIAGWGFDTFRVQNYWFWVPLVAPHIGAILGAFLYEFCIGIHWPQEHQITQDSARRPGTKVIVPVEKYERSEAM</sequence>
<keyword evidence="3 8" id="KW-0813">Transport</keyword>
<comment type="subcellular location">
    <subcellularLocation>
        <location evidence="1">Membrane</location>
        <topology evidence="1">Multi-pass membrane protein</topology>
    </subcellularLocation>
</comment>
<feature type="transmembrane region" description="Helical" evidence="9">
    <location>
        <begin position="186"/>
        <end position="206"/>
    </location>
</feature>